<keyword evidence="3" id="KW-1185">Reference proteome</keyword>
<dbReference type="Gene3D" id="3.40.30.120">
    <property type="match status" value="1"/>
</dbReference>
<accession>A0A917KMN3</accession>
<organism evidence="2 3">
    <name type="scientific">Streptomyces brasiliensis</name>
    <dbReference type="NCBI Taxonomy" id="1954"/>
    <lineage>
        <taxon>Bacteria</taxon>
        <taxon>Bacillati</taxon>
        <taxon>Actinomycetota</taxon>
        <taxon>Actinomycetes</taxon>
        <taxon>Kitasatosporales</taxon>
        <taxon>Streptomycetaceae</taxon>
        <taxon>Streptomyces</taxon>
    </lineage>
</organism>
<name>A0A917KMN3_9ACTN</name>
<dbReference type="AlphaFoldDB" id="A0A917KMN3"/>
<gene>
    <name evidence="2" type="ORF">GCM10010121_034830</name>
</gene>
<evidence type="ECO:0000313" key="2">
    <source>
        <dbReference type="EMBL" id="GGJ20881.1"/>
    </source>
</evidence>
<reference evidence="2" key="2">
    <citation type="submission" date="2020-09" db="EMBL/GenBank/DDBJ databases">
        <authorList>
            <person name="Sun Q."/>
            <person name="Ohkuma M."/>
        </authorList>
    </citation>
    <scope>NUCLEOTIDE SEQUENCE</scope>
    <source>
        <strain evidence="2">JCM 3086</strain>
    </source>
</reference>
<comment type="caution">
    <text evidence="2">The sequence shown here is derived from an EMBL/GenBank/DDBJ whole genome shotgun (WGS) entry which is preliminary data.</text>
</comment>
<proteinExistence type="predicted"/>
<dbReference type="EMBL" id="BMQA01000009">
    <property type="protein sequence ID" value="GGJ20881.1"/>
    <property type="molecule type" value="Genomic_DNA"/>
</dbReference>
<reference evidence="2" key="1">
    <citation type="journal article" date="2014" name="Int. J. Syst. Evol. Microbiol.">
        <title>Complete genome sequence of Corynebacterium casei LMG S-19264T (=DSM 44701T), isolated from a smear-ripened cheese.</title>
        <authorList>
            <consortium name="US DOE Joint Genome Institute (JGI-PGF)"/>
            <person name="Walter F."/>
            <person name="Albersmeier A."/>
            <person name="Kalinowski J."/>
            <person name="Ruckert C."/>
        </authorList>
    </citation>
    <scope>NUCLEOTIDE SEQUENCE</scope>
    <source>
        <strain evidence="2">JCM 3086</strain>
    </source>
</reference>
<sequence>MLGLSTRVHRGQVRRGEATVQLGLGYRDSSLTEETRTDPAGVRAGDRTPDGRVDGVRLFDAFRGPHWTLLGPDAPELGPWARTVRGPAPEPYGPGLFLVRPEGYVGWAGDTAAGLPPYLTRLGRTAWTPGTRARSSPATVSQRSR</sequence>
<feature type="region of interest" description="Disordered" evidence="1">
    <location>
        <begin position="30"/>
        <end position="50"/>
    </location>
</feature>
<dbReference type="Proteomes" id="UP000657574">
    <property type="component" value="Unassembled WGS sequence"/>
</dbReference>
<evidence type="ECO:0000256" key="1">
    <source>
        <dbReference type="SAM" id="MobiDB-lite"/>
    </source>
</evidence>
<evidence type="ECO:0000313" key="3">
    <source>
        <dbReference type="Proteomes" id="UP000657574"/>
    </source>
</evidence>
<protein>
    <submittedName>
        <fullName evidence="2">Uncharacterized protein</fullName>
    </submittedName>
</protein>